<reference evidence="1 2" key="1">
    <citation type="journal article" date="2019" name="Nat. Ecol. Evol.">
        <title>Megaphylogeny resolves global patterns of mushroom evolution.</title>
        <authorList>
            <person name="Varga T."/>
            <person name="Krizsan K."/>
            <person name="Foldi C."/>
            <person name="Dima B."/>
            <person name="Sanchez-Garcia M."/>
            <person name="Sanchez-Ramirez S."/>
            <person name="Szollosi G.J."/>
            <person name="Szarkandi J.G."/>
            <person name="Papp V."/>
            <person name="Albert L."/>
            <person name="Andreopoulos W."/>
            <person name="Angelini C."/>
            <person name="Antonin V."/>
            <person name="Barry K.W."/>
            <person name="Bougher N.L."/>
            <person name="Buchanan P."/>
            <person name="Buyck B."/>
            <person name="Bense V."/>
            <person name="Catcheside P."/>
            <person name="Chovatia M."/>
            <person name="Cooper J."/>
            <person name="Damon W."/>
            <person name="Desjardin D."/>
            <person name="Finy P."/>
            <person name="Geml J."/>
            <person name="Haridas S."/>
            <person name="Hughes K."/>
            <person name="Justo A."/>
            <person name="Karasinski D."/>
            <person name="Kautmanova I."/>
            <person name="Kiss B."/>
            <person name="Kocsube S."/>
            <person name="Kotiranta H."/>
            <person name="LaButti K.M."/>
            <person name="Lechner B.E."/>
            <person name="Liimatainen K."/>
            <person name="Lipzen A."/>
            <person name="Lukacs Z."/>
            <person name="Mihaltcheva S."/>
            <person name="Morgado L.N."/>
            <person name="Niskanen T."/>
            <person name="Noordeloos M.E."/>
            <person name="Ohm R.A."/>
            <person name="Ortiz-Santana B."/>
            <person name="Ovrebo C."/>
            <person name="Racz N."/>
            <person name="Riley R."/>
            <person name="Savchenko A."/>
            <person name="Shiryaev A."/>
            <person name="Soop K."/>
            <person name="Spirin V."/>
            <person name="Szebenyi C."/>
            <person name="Tomsovsky M."/>
            <person name="Tulloss R.E."/>
            <person name="Uehling J."/>
            <person name="Grigoriev I.V."/>
            <person name="Vagvolgyi C."/>
            <person name="Papp T."/>
            <person name="Martin F.M."/>
            <person name="Miettinen O."/>
            <person name="Hibbett D.S."/>
            <person name="Nagy L.G."/>
        </authorList>
    </citation>
    <scope>NUCLEOTIDE SEQUENCE [LARGE SCALE GENOMIC DNA]</scope>
    <source>
        <strain evidence="1 2">CBS 121175</strain>
    </source>
</reference>
<organism evidence="1 2">
    <name type="scientific">Coprinopsis marcescibilis</name>
    <name type="common">Agaric fungus</name>
    <name type="synonym">Psathyrella marcescibilis</name>
    <dbReference type="NCBI Taxonomy" id="230819"/>
    <lineage>
        <taxon>Eukaryota</taxon>
        <taxon>Fungi</taxon>
        <taxon>Dikarya</taxon>
        <taxon>Basidiomycota</taxon>
        <taxon>Agaricomycotina</taxon>
        <taxon>Agaricomycetes</taxon>
        <taxon>Agaricomycetidae</taxon>
        <taxon>Agaricales</taxon>
        <taxon>Agaricineae</taxon>
        <taxon>Psathyrellaceae</taxon>
        <taxon>Coprinopsis</taxon>
    </lineage>
</organism>
<evidence type="ECO:0000313" key="1">
    <source>
        <dbReference type="EMBL" id="TFK29005.1"/>
    </source>
</evidence>
<name>A0A5C3L8I4_COPMA</name>
<proteinExistence type="predicted"/>
<sequence>MKGLGHMGEATALVQSWIYHGFTDHGRYIPHHEAQPLMAISWSASTRTLDHGPWITNGGREACCGRTVHLHKAEKQEPLSPFRTVVALGGNDTMVTASTTKY</sequence>
<keyword evidence="2" id="KW-1185">Reference proteome</keyword>
<gene>
    <name evidence="1" type="ORF">FA15DRAFT_664657</name>
</gene>
<evidence type="ECO:0000313" key="2">
    <source>
        <dbReference type="Proteomes" id="UP000307440"/>
    </source>
</evidence>
<dbReference type="Proteomes" id="UP000307440">
    <property type="component" value="Unassembled WGS sequence"/>
</dbReference>
<dbReference type="AlphaFoldDB" id="A0A5C3L8I4"/>
<accession>A0A5C3L8I4</accession>
<dbReference type="EMBL" id="ML210152">
    <property type="protein sequence ID" value="TFK29005.1"/>
    <property type="molecule type" value="Genomic_DNA"/>
</dbReference>
<protein>
    <submittedName>
        <fullName evidence="1">Uncharacterized protein</fullName>
    </submittedName>
</protein>